<evidence type="ECO:0000313" key="3">
    <source>
        <dbReference type="Proteomes" id="UP000033187"/>
    </source>
</evidence>
<keyword evidence="3" id="KW-1185">Reference proteome</keyword>
<dbReference type="Proteomes" id="UP000033187">
    <property type="component" value="Chromosome 1"/>
</dbReference>
<proteinExistence type="predicted"/>
<evidence type="ECO:0000256" key="1">
    <source>
        <dbReference type="SAM" id="MobiDB-lite"/>
    </source>
</evidence>
<gene>
    <name evidence="2" type="ORF">YBN1229_v1_3203</name>
</gene>
<dbReference type="AlphaFoldDB" id="A0A0D6JJE3"/>
<accession>A0A0D6JJE3</accession>
<dbReference type="EMBL" id="LN829119">
    <property type="protein sequence ID" value="CPR21770.1"/>
    <property type="molecule type" value="Genomic_DNA"/>
</dbReference>
<feature type="region of interest" description="Disordered" evidence="1">
    <location>
        <begin position="20"/>
        <end position="66"/>
    </location>
</feature>
<sequence length="66" mass="7051">MPSGAATLFAMINCCTASFPFNGGEKQGTTPSGNPPYFDSSGRIIDSSSEQRTAMAHETRRHSRPS</sequence>
<reference evidence="3" key="1">
    <citation type="submission" date="2015-02" db="EMBL/GenBank/DDBJ databases">
        <authorList>
            <person name="Chooi Y.-H."/>
        </authorList>
    </citation>
    <scope>NUCLEOTIDE SEQUENCE [LARGE SCALE GENOMIC DNA]</scope>
    <source>
        <strain evidence="3">strain Y</strain>
    </source>
</reference>
<name>A0A0D6JJE3_9HYPH</name>
<organism evidence="2 3">
    <name type="scientific">Candidatus Filomicrobium marinum</name>
    <dbReference type="NCBI Taxonomy" id="1608628"/>
    <lineage>
        <taxon>Bacteria</taxon>
        <taxon>Pseudomonadati</taxon>
        <taxon>Pseudomonadota</taxon>
        <taxon>Alphaproteobacteria</taxon>
        <taxon>Hyphomicrobiales</taxon>
        <taxon>Hyphomicrobiaceae</taxon>
        <taxon>Filomicrobium</taxon>
    </lineage>
</organism>
<protein>
    <submittedName>
        <fullName evidence="2">Uncharacterized protein</fullName>
    </submittedName>
</protein>
<dbReference type="KEGG" id="fiy:BN1229_v1_3203"/>
<evidence type="ECO:0000313" key="2">
    <source>
        <dbReference type="EMBL" id="CPR21770.1"/>
    </source>
</evidence>